<accession>A0AA88AES1</accession>
<feature type="compositionally biased region" description="Polar residues" evidence="1">
    <location>
        <begin position="534"/>
        <end position="567"/>
    </location>
</feature>
<protein>
    <submittedName>
        <fullName evidence="2">Uncharacterized protein</fullName>
    </submittedName>
</protein>
<name>A0AA88AES1_FICCA</name>
<feature type="region of interest" description="Disordered" evidence="1">
    <location>
        <begin position="523"/>
        <end position="590"/>
    </location>
</feature>
<gene>
    <name evidence="2" type="ORF">TIFTF001_008277</name>
</gene>
<dbReference type="AlphaFoldDB" id="A0AA88AES1"/>
<feature type="region of interest" description="Disordered" evidence="1">
    <location>
        <begin position="92"/>
        <end position="124"/>
    </location>
</feature>
<reference evidence="2" key="1">
    <citation type="submission" date="2023-07" db="EMBL/GenBank/DDBJ databases">
        <title>draft genome sequence of fig (Ficus carica).</title>
        <authorList>
            <person name="Takahashi T."/>
            <person name="Nishimura K."/>
        </authorList>
    </citation>
    <scope>NUCLEOTIDE SEQUENCE</scope>
</reference>
<proteinExistence type="predicted"/>
<feature type="compositionally biased region" description="Basic and acidic residues" evidence="1">
    <location>
        <begin position="101"/>
        <end position="111"/>
    </location>
</feature>
<dbReference type="Gramene" id="FCD_00005134-RA">
    <property type="protein sequence ID" value="FCD_00005134-RA:cds"/>
    <property type="gene ID" value="FCD_00005134"/>
</dbReference>
<sequence>MSWIRTAVNMAVDKDHLRRTVRSYADFVVVQAGNAVAGGARIIQDRIVGFRSLPFKHTVKRLEDVSVLCRGVERVQLLRRWLVALKQIERSSSSSSSPCTCHDHDHGHDVDASPGEHPSCDELMDHSPRKPTLVHYFDSSRDEPRNFRDVFLHSQALEGITLSMILEAPNQEEASLLVEIYMYGLCLTGGKEVHHLVMGKVQALAEAFSGYKEEVLIKREELLQFAQGAISGLKINADLARIDAEACSIKEKLEKTKFLEHSSDEGSKKTCKKTTTETSQDQEQALAEICLCFNLEALLLRKKSLGNRDSPELHDEKDEALSYRAAKANEVHQAEKVNTSLAAARMRLHHTKEERDQLDEASDQILVHFKTKEDELLKSIASCRAEAKVVDTWIKFLEDTWLLQTSYAEQKEKQVMGDIERWGDHFVSLVIHLLSSFKEKLGQSITRIRLLVENFSKIHGSQISLGKDEETPKVTNPRKDFEVEYLDVESKQFYVPTEGIIRKNDEKIKGLFEAIEKFRDEFESSERPALEIETPTQKSVMPFNARNNTSPTKTSSKMTQETPNQRQKTQEPDQSDLLELDSEFEAEENQ</sequence>
<organism evidence="2 3">
    <name type="scientific">Ficus carica</name>
    <name type="common">Common fig</name>
    <dbReference type="NCBI Taxonomy" id="3494"/>
    <lineage>
        <taxon>Eukaryota</taxon>
        <taxon>Viridiplantae</taxon>
        <taxon>Streptophyta</taxon>
        <taxon>Embryophyta</taxon>
        <taxon>Tracheophyta</taxon>
        <taxon>Spermatophyta</taxon>
        <taxon>Magnoliopsida</taxon>
        <taxon>eudicotyledons</taxon>
        <taxon>Gunneridae</taxon>
        <taxon>Pentapetalae</taxon>
        <taxon>rosids</taxon>
        <taxon>fabids</taxon>
        <taxon>Rosales</taxon>
        <taxon>Moraceae</taxon>
        <taxon>Ficeae</taxon>
        <taxon>Ficus</taxon>
    </lineage>
</organism>
<comment type="caution">
    <text evidence="2">The sequence shown here is derived from an EMBL/GenBank/DDBJ whole genome shotgun (WGS) entry which is preliminary data.</text>
</comment>
<dbReference type="EMBL" id="BTGU01000009">
    <property type="protein sequence ID" value="GMN39036.1"/>
    <property type="molecule type" value="Genomic_DNA"/>
</dbReference>
<evidence type="ECO:0000313" key="2">
    <source>
        <dbReference type="EMBL" id="GMN39036.1"/>
    </source>
</evidence>
<keyword evidence="3" id="KW-1185">Reference proteome</keyword>
<dbReference type="PANTHER" id="PTHR34121">
    <property type="entry name" value="MYOSIN-11"/>
    <property type="match status" value="1"/>
</dbReference>
<dbReference type="PANTHER" id="PTHR34121:SF5">
    <property type="entry name" value="CENTROSOMAL PROTEIN OF 135 KDA-LIKE PROTEIN"/>
    <property type="match status" value="1"/>
</dbReference>
<evidence type="ECO:0000313" key="3">
    <source>
        <dbReference type="Proteomes" id="UP001187192"/>
    </source>
</evidence>
<evidence type="ECO:0000256" key="1">
    <source>
        <dbReference type="SAM" id="MobiDB-lite"/>
    </source>
</evidence>
<dbReference type="Proteomes" id="UP001187192">
    <property type="component" value="Unassembled WGS sequence"/>
</dbReference>
<feature type="compositionally biased region" description="Acidic residues" evidence="1">
    <location>
        <begin position="573"/>
        <end position="590"/>
    </location>
</feature>